<protein>
    <submittedName>
        <fullName evidence="2">50S ribosomal protein L7ae</fullName>
    </submittedName>
</protein>
<keyword evidence="2" id="KW-0687">Ribonucleoprotein</keyword>
<dbReference type="KEGG" id="ppsc:EHS13_15980"/>
<reference evidence="3" key="1">
    <citation type="submission" date="2018-11" db="EMBL/GenBank/DDBJ databases">
        <title>Complete genome sequence of Paenibacillus sp. ML311-T8.</title>
        <authorList>
            <person name="Nam Y.-D."/>
            <person name="Kang J."/>
            <person name="Chung W.-H."/>
            <person name="Park Y.S."/>
        </authorList>
    </citation>
    <scope>NUCLEOTIDE SEQUENCE [LARGE SCALE GENOMIC DNA]</scope>
    <source>
        <strain evidence="3">ML311-T8</strain>
    </source>
</reference>
<keyword evidence="3" id="KW-1185">Reference proteome</keyword>
<organism evidence="2 3">
    <name type="scientific">Paenibacillus psychroresistens</name>
    <dbReference type="NCBI Taxonomy" id="1778678"/>
    <lineage>
        <taxon>Bacteria</taxon>
        <taxon>Bacillati</taxon>
        <taxon>Bacillota</taxon>
        <taxon>Bacilli</taxon>
        <taxon>Bacillales</taxon>
        <taxon>Paenibacillaceae</taxon>
        <taxon>Paenibacillus</taxon>
    </lineage>
</organism>
<sequence>MTNNKMLSYLGLAMRAGKLVTGDEGVMSAIRSREAKLVILAIDASSNAQKKYRDKCSSYQVRLLESGSRDELGSSIGKAERVVIAIMDSGFAQMIIKCSVKPAEVE</sequence>
<evidence type="ECO:0000259" key="1">
    <source>
        <dbReference type="Pfam" id="PF01248"/>
    </source>
</evidence>
<dbReference type="OrthoDB" id="9794863at2"/>
<accession>A0A6B8RJ35</accession>
<feature type="domain" description="Ribosomal protein eL8/eL30/eS12/Gadd45" evidence="1">
    <location>
        <begin position="5"/>
        <end position="92"/>
    </location>
</feature>
<dbReference type="AlphaFoldDB" id="A0A6B8RJ35"/>
<evidence type="ECO:0000313" key="2">
    <source>
        <dbReference type="EMBL" id="QGQ96270.1"/>
    </source>
</evidence>
<dbReference type="SUPFAM" id="SSF55315">
    <property type="entry name" value="L30e-like"/>
    <property type="match status" value="1"/>
</dbReference>
<dbReference type="Gene3D" id="3.30.1330.30">
    <property type="match status" value="1"/>
</dbReference>
<name>A0A6B8RJ35_9BACL</name>
<dbReference type="Proteomes" id="UP000426246">
    <property type="component" value="Chromosome"/>
</dbReference>
<gene>
    <name evidence="2" type="ORF">EHS13_15980</name>
</gene>
<dbReference type="InterPro" id="IPR004038">
    <property type="entry name" value="Ribosomal_eL8/eL30/eS12/Gad45"/>
</dbReference>
<dbReference type="InterPro" id="IPR029064">
    <property type="entry name" value="Ribosomal_eL30-like_sf"/>
</dbReference>
<dbReference type="Pfam" id="PF01248">
    <property type="entry name" value="Ribosomal_L7Ae"/>
    <property type="match status" value="1"/>
</dbReference>
<keyword evidence="2" id="KW-0689">Ribosomal protein</keyword>
<dbReference type="EMBL" id="CP034235">
    <property type="protein sequence ID" value="QGQ96270.1"/>
    <property type="molecule type" value="Genomic_DNA"/>
</dbReference>
<proteinExistence type="predicted"/>
<dbReference type="GO" id="GO:0005840">
    <property type="term" value="C:ribosome"/>
    <property type="evidence" value="ECO:0007669"/>
    <property type="project" value="UniProtKB-KW"/>
</dbReference>
<dbReference type="RefSeq" id="WP_155701306.1">
    <property type="nucleotide sequence ID" value="NZ_CP034235.1"/>
</dbReference>
<evidence type="ECO:0000313" key="3">
    <source>
        <dbReference type="Proteomes" id="UP000426246"/>
    </source>
</evidence>